<protein>
    <submittedName>
        <fullName evidence="1">DUF1810 domain-containing protein</fullName>
    </submittedName>
    <submittedName>
        <fullName evidence="2">DUF1810_domain-containing protein</fullName>
    </submittedName>
</protein>
<gene>
    <name evidence="1" type="ORF">HINF_LOCUS43357</name>
    <name evidence="2" type="ORF">HINF_LOCUS5545</name>
</gene>
<evidence type="ECO:0000313" key="1">
    <source>
        <dbReference type="EMBL" id="CAI9955712.1"/>
    </source>
</evidence>
<evidence type="ECO:0000313" key="2">
    <source>
        <dbReference type="EMBL" id="CAL5979398.1"/>
    </source>
</evidence>
<dbReference type="Pfam" id="PF08837">
    <property type="entry name" value="DUF1810"/>
    <property type="match status" value="1"/>
</dbReference>
<dbReference type="EMBL" id="CATOUU010000865">
    <property type="protein sequence ID" value="CAI9955712.1"/>
    <property type="molecule type" value="Genomic_DNA"/>
</dbReference>
<evidence type="ECO:0000313" key="3">
    <source>
        <dbReference type="Proteomes" id="UP001642409"/>
    </source>
</evidence>
<reference evidence="1" key="1">
    <citation type="submission" date="2023-06" db="EMBL/GenBank/DDBJ databases">
        <authorList>
            <person name="Kurt Z."/>
        </authorList>
    </citation>
    <scope>NUCLEOTIDE SEQUENCE</scope>
</reference>
<dbReference type="Gene3D" id="1.25.40.380">
    <property type="entry name" value="Protein of unknown function DUF1810"/>
    <property type="match status" value="1"/>
</dbReference>
<dbReference type="SUPFAM" id="SSF140736">
    <property type="entry name" value="Rv1873-like"/>
    <property type="match status" value="1"/>
</dbReference>
<keyword evidence="3" id="KW-1185">Reference proteome</keyword>
<reference evidence="2 3" key="2">
    <citation type="submission" date="2024-07" db="EMBL/GenBank/DDBJ databases">
        <authorList>
            <person name="Akdeniz Z."/>
        </authorList>
    </citation>
    <scope>NUCLEOTIDE SEQUENCE [LARGE SCALE GENOMIC DNA]</scope>
</reference>
<name>A0AA86QL01_9EUKA</name>
<organism evidence="1">
    <name type="scientific">Hexamita inflata</name>
    <dbReference type="NCBI Taxonomy" id="28002"/>
    <lineage>
        <taxon>Eukaryota</taxon>
        <taxon>Metamonada</taxon>
        <taxon>Diplomonadida</taxon>
        <taxon>Hexamitidae</taxon>
        <taxon>Hexamitinae</taxon>
        <taxon>Hexamita</taxon>
    </lineage>
</organism>
<dbReference type="InterPro" id="IPR014937">
    <property type="entry name" value="DUF1810"/>
</dbReference>
<proteinExistence type="predicted"/>
<dbReference type="Proteomes" id="UP001642409">
    <property type="component" value="Unassembled WGS sequence"/>
</dbReference>
<sequence>MFQVSHNIQQIIIDIKNELHTLYRFVVAQENKYKQVIRELKAGHKTSHWIWYIFPQLEQLGKTQKARFYGIQNIDEAREYLQHPLLNQRLRECVQILNGLENKTAEFIFNGYPDDVKFHACMTLFSKAAEDNEVFVQALQKYFGGKEDKATLVLLEAE</sequence>
<dbReference type="InterPro" id="IPR036287">
    <property type="entry name" value="Rv1873-like_sf"/>
</dbReference>
<dbReference type="AlphaFoldDB" id="A0AA86QL01"/>
<comment type="caution">
    <text evidence="1">The sequence shown here is derived from an EMBL/GenBank/DDBJ whole genome shotgun (WGS) entry which is preliminary data.</text>
</comment>
<dbReference type="EMBL" id="CAXDID020000010">
    <property type="protein sequence ID" value="CAL5979398.1"/>
    <property type="molecule type" value="Genomic_DNA"/>
</dbReference>
<dbReference type="PIRSF" id="PIRSF008546">
    <property type="entry name" value="UCP008546"/>
    <property type="match status" value="1"/>
</dbReference>
<accession>A0AA86QL01</accession>